<dbReference type="Proteomes" id="UP001237642">
    <property type="component" value="Unassembled WGS sequence"/>
</dbReference>
<reference evidence="1" key="1">
    <citation type="submission" date="2023-02" db="EMBL/GenBank/DDBJ databases">
        <title>Genome of toxic invasive species Heracleum sosnowskyi carries increased number of genes despite the absence of recent whole-genome duplications.</title>
        <authorList>
            <person name="Schelkunov M."/>
            <person name="Shtratnikova V."/>
            <person name="Makarenko M."/>
            <person name="Klepikova A."/>
            <person name="Omelchenko D."/>
            <person name="Novikova G."/>
            <person name="Obukhova E."/>
            <person name="Bogdanov V."/>
            <person name="Penin A."/>
            <person name="Logacheva M."/>
        </authorList>
    </citation>
    <scope>NUCLEOTIDE SEQUENCE</scope>
    <source>
        <strain evidence="1">Hsosn_3</strain>
        <tissue evidence="1">Leaf</tissue>
    </source>
</reference>
<dbReference type="AlphaFoldDB" id="A0AAD8MZJ6"/>
<evidence type="ECO:0000313" key="2">
    <source>
        <dbReference type="Proteomes" id="UP001237642"/>
    </source>
</evidence>
<dbReference type="EMBL" id="JAUIZM010000004">
    <property type="protein sequence ID" value="KAK1390512.1"/>
    <property type="molecule type" value="Genomic_DNA"/>
</dbReference>
<accession>A0AAD8MZJ6</accession>
<organism evidence="1 2">
    <name type="scientific">Heracleum sosnowskyi</name>
    <dbReference type="NCBI Taxonomy" id="360622"/>
    <lineage>
        <taxon>Eukaryota</taxon>
        <taxon>Viridiplantae</taxon>
        <taxon>Streptophyta</taxon>
        <taxon>Embryophyta</taxon>
        <taxon>Tracheophyta</taxon>
        <taxon>Spermatophyta</taxon>
        <taxon>Magnoliopsida</taxon>
        <taxon>eudicotyledons</taxon>
        <taxon>Gunneridae</taxon>
        <taxon>Pentapetalae</taxon>
        <taxon>asterids</taxon>
        <taxon>campanulids</taxon>
        <taxon>Apiales</taxon>
        <taxon>Apiaceae</taxon>
        <taxon>Apioideae</taxon>
        <taxon>apioid superclade</taxon>
        <taxon>Tordylieae</taxon>
        <taxon>Tordyliinae</taxon>
        <taxon>Heracleum</taxon>
    </lineage>
</organism>
<name>A0AAD8MZJ6_9APIA</name>
<sequence length="109" mass="12344">MRNKRHQDISLVQYIKDEGDHVLLRAEDIKAGPGKYFYALFNATRGRDIVVEQDDIHLIEADISLSQNITREKVKVALCMMGMGKTVGLDEISIEATTLFYISDDQDVV</sequence>
<proteinExistence type="predicted"/>
<comment type="caution">
    <text evidence="1">The sequence shown here is derived from an EMBL/GenBank/DDBJ whole genome shotgun (WGS) entry which is preliminary data.</text>
</comment>
<protein>
    <submittedName>
        <fullName evidence="1">Uncharacterized protein</fullName>
    </submittedName>
</protein>
<gene>
    <name evidence="1" type="ORF">POM88_018690</name>
</gene>
<keyword evidence="2" id="KW-1185">Reference proteome</keyword>
<evidence type="ECO:0000313" key="1">
    <source>
        <dbReference type="EMBL" id="KAK1390512.1"/>
    </source>
</evidence>
<reference evidence="1" key="2">
    <citation type="submission" date="2023-05" db="EMBL/GenBank/DDBJ databases">
        <authorList>
            <person name="Schelkunov M.I."/>
        </authorList>
    </citation>
    <scope>NUCLEOTIDE SEQUENCE</scope>
    <source>
        <strain evidence="1">Hsosn_3</strain>
        <tissue evidence="1">Leaf</tissue>
    </source>
</reference>